<dbReference type="Proteomes" id="UP001198182">
    <property type="component" value="Unassembled WGS sequence"/>
</dbReference>
<comment type="caution">
    <text evidence="2">The sequence shown here is derived from an EMBL/GenBank/DDBJ whole genome shotgun (WGS) entry which is preliminary data.</text>
</comment>
<feature type="transmembrane region" description="Helical" evidence="1">
    <location>
        <begin position="268"/>
        <end position="286"/>
    </location>
</feature>
<evidence type="ECO:0000313" key="3">
    <source>
        <dbReference type="Proteomes" id="UP001198182"/>
    </source>
</evidence>
<keyword evidence="1" id="KW-0812">Transmembrane</keyword>
<keyword evidence="1" id="KW-1133">Transmembrane helix</keyword>
<evidence type="ECO:0000313" key="2">
    <source>
        <dbReference type="EMBL" id="MCC2229439.1"/>
    </source>
</evidence>
<reference evidence="2" key="1">
    <citation type="submission" date="2021-10" db="EMBL/GenBank/DDBJ databases">
        <title>Anaerobic single-cell dispensing facilitates the cultivation of human gut bacteria.</title>
        <authorList>
            <person name="Afrizal A."/>
        </authorList>
    </citation>
    <scope>NUCLEOTIDE SEQUENCE</scope>
    <source>
        <strain evidence="2">CLA-AA-H215</strain>
    </source>
</reference>
<feature type="transmembrane region" description="Helical" evidence="1">
    <location>
        <begin position="175"/>
        <end position="194"/>
    </location>
</feature>
<keyword evidence="3" id="KW-1185">Reference proteome</keyword>
<proteinExistence type="predicted"/>
<dbReference type="RefSeq" id="WP_308452275.1">
    <property type="nucleotide sequence ID" value="NZ_JAJEQR010000001.1"/>
</dbReference>
<accession>A0AAE3E7A1</accession>
<name>A0AAE3E7A1_9FIRM</name>
<dbReference type="EMBL" id="JAJEQR010000001">
    <property type="protein sequence ID" value="MCC2229439.1"/>
    <property type="molecule type" value="Genomic_DNA"/>
</dbReference>
<evidence type="ECO:0000256" key="1">
    <source>
        <dbReference type="SAM" id="Phobius"/>
    </source>
</evidence>
<feature type="transmembrane region" description="Helical" evidence="1">
    <location>
        <begin position="201"/>
        <end position="218"/>
    </location>
</feature>
<keyword evidence="1" id="KW-0472">Membrane</keyword>
<sequence>MNSIRQILMVTRLHFGRWRRNPRVILSFLLAAVLSFLLTEKVVTFAIEQGRTLQIFEPFVWVFGDGISILLISLILILLFADMPFLDGSVPYYLIRIRVRTWVLGQMLYLILATLIYLIWILGITMLFAAPQSFSGNLWSPTAALLGYSDYSDVLSIPAVMKTFELSRPYACTRAIFLLTLLYALASVMIMYFFNVKKGRLAGIVSVSVFHLFGFLLNSDWLSIVMQLGEKESYRANIVRGWLSPLRQVTYPMHNFGYDSLPALADTYRIFAAGILILAILVIRGMKRYNFQFIGMDEET</sequence>
<feature type="transmembrane region" description="Helical" evidence="1">
    <location>
        <begin position="107"/>
        <end position="130"/>
    </location>
</feature>
<feature type="transmembrane region" description="Helical" evidence="1">
    <location>
        <begin position="62"/>
        <end position="86"/>
    </location>
</feature>
<dbReference type="AlphaFoldDB" id="A0AAE3E7A1"/>
<gene>
    <name evidence="2" type="ORF">LKD81_00295</name>
</gene>
<protein>
    <submittedName>
        <fullName evidence="2">Uncharacterized protein</fullName>
    </submittedName>
</protein>
<organism evidence="2 3">
    <name type="scientific">Hominifimenecus microfluidus</name>
    <dbReference type="NCBI Taxonomy" id="2885348"/>
    <lineage>
        <taxon>Bacteria</taxon>
        <taxon>Bacillati</taxon>
        <taxon>Bacillota</taxon>
        <taxon>Clostridia</taxon>
        <taxon>Lachnospirales</taxon>
        <taxon>Lachnospiraceae</taxon>
        <taxon>Hominifimenecus</taxon>
    </lineage>
</organism>